<accession>A0A4S2M6G0</accession>
<protein>
    <submittedName>
        <fullName evidence="1">Uncharacterized protein</fullName>
    </submittedName>
</protein>
<proteinExistence type="predicted"/>
<gene>
    <name evidence="1" type="ORF">CRM22_002349</name>
</gene>
<evidence type="ECO:0000313" key="2">
    <source>
        <dbReference type="Proteomes" id="UP000308267"/>
    </source>
</evidence>
<comment type="caution">
    <text evidence="1">The sequence shown here is derived from an EMBL/GenBank/DDBJ whole genome shotgun (WGS) entry which is preliminary data.</text>
</comment>
<name>A0A4S2M6G0_OPIFE</name>
<dbReference type="Proteomes" id="UP000308267">
    <property type="component" value="Unassembled WGS sequence"/>
</dbReference>
<keyword evidence="2" id="KW-1185">Reference proteome</keyword>
<reference evidence="1 2" key="1">
    <citation type="journal article" date="2019" name="BMC Genomics">
        <title>New insights from Opisthorchis felineus genome: update on genomics of the epidemiologically important liver flukes.</title>
        <authorList>
            <person name="Ershov N.I."/>
            <person name="Mordvinov V.A."/>
            <person name="Prokhortchouk E.B."/>
            <person name="Pakharukova M.Y."/>
            <person name="Gunbin K.V."/>
            <person name="Ustyantsev K."/>
            <person name="Genaev M.A."/>
            <person name="Blinov A.G."/>
            <person name="Mazur A."/>
            <person name="Boulygina E."/>
            <person name="Tsygankova S."/>
            <person name="Khrameeva E."/>
            <person name="Chekanov N."/>
            <person name="Fan G."/>
            <person name="Xiao A."/>
            <person name="Zhang H."/>
            <person name="Xu X."/>
            <person name="Yang H."/>
            <person name="Solovyev V."/>
            <person name="Lee S.M."/>
            <person name="Liu X."/>
            <person name="Afonnikov D.A."/>
            <person name="Skryabin K.G."/>
        </authorList>
    </citation>
    <scope>NUCLEOTIDE SEQUENCE [LARGE SCALE GENOMIC DNA]</scope>
    <source>
        <strain evidence="1">AK-0245</strain>
        <tissue evidence="1">Whole organism</tissue>
    </source>
</reference>
<sequence>TSRKQCAYVHDRWPRYNTSDAAGLTRSNYRRKLNELRQMTVTQLFQDSEYKTFSTLERKNNII</sequence>
<dbReference type="AlphaFoldDB" id="A0A4S2M6G0"/>
<evidence type="ECO:0000313" key="1">
    <source>
        <dbReference type="EMBL" id="TGZ71973.1"/>
    </source>
</evidence>
<dbReference type="EMBL" id="SJOL01004130">
    <property type="protein sequence ID" value="TGZ71973.1"/>
    <property type="molecule type" value="Genomic_DNA"/>
</dbReference>
<feature type="non-terminal residue" evidence="1">
    <location>
        <position position="1"/>
    </location>
</feature>
<organism evidence="1 2">
    <name type="scientific">Opisthorchis felineus</name>
    <dbReference type="NCBI Taxonomy" id="147828"/>
    <lineage>
        <taxon>Eukaryota</taxon>
        <taxon>Metazoa</taxon>
        <taxon>Spiralia</taxon>
        <taxon>Lophotrochozoa</taxon>
        <taxon>Platyhelminthes</taxon>
        <taxon>Trematoda</taxon>
        <taxon>Digenea</taxon>
        <taxon>Opisthorchiida</taxon>
        <taxon>Opisthorchiata</taxon>
        <taxon>Opisthorchiidae</taxon>
        <taxon>Opisthorchis</taxon>
    </lineage>
</organism>